<sequence>VMIEQNTPLNIQMMEDFPTTFDLPYHQHLAFSQLQYKIPVPQMAKRPSFASNEMPMTVLWYPKLLCQCCPIILVARKLVILKKSVCIACEIIEWSYPGQGSSKSSEDAPLLKNKKSRNKELEKLAEKLNPPNKTNRKSKHPYIESAQEQSSSRAKRLRNTATNINKEYENEKANPSLIPENVEANDDLGPESTEAKT</sequence>
<name>A0ACA9QR66_9GLOM</name>
<organism evidence="1 2">
    <name type="scientific">Racocetra persica</name>
    <dbReference type="NCBI Taxonomy" id="160502"/>
    <lineage>
        <taxon>Eukaryota</taxon>
        <taxon>Fungi</taxon>
        <taxon>Fungi incertae sedis</taxon>
        <taxon>Mucoromycota</taxon>
        <taxon>Glomeromycotina</taxon>
        <taxon>Glomeromycetes</taxon>
        <taxon>Diversisporales</taxon>
        <taxon>Gigasporaceae</taxon>
        <taxon>Racocetra</taxon>
    </lineage>
</organism>
<accession>A0ACA9QR66</accession>
<dbReference type="Proteomes" id="UP000789920">
    <property type="component" value="Unassembled WGS sequence"/>
</dbReference>
<evidence type="ECO:0000313" key="2">
    <source>
        <dbReference type="Proteomes" id="UP000789920"/>
    </source>
</evidence>
<evidence type="ECO:0000313" key="1">
    <source>
        <dbReference type="EMBL" id="CAG8759516.1"/>
    </source>
</evidence>
<protein>
    <submittedName>
        <fullName evidence="1">6514_t:CDS:1</fullName>
    </submittedName>
</protein>
<gene>
    <name evidence="1" type="ORF">RPERSI_LOCUS15075</name>
</gene>
<keyword evidence="2" id="KW-1185">Reference proteome</keyword>
<proteinExistence type="predicted"/>
<reference evidence="1" key="1">
    <citation type="submission" date="2021-06" db="EMBL/GenBank/DDBJ databases">
        <authorList>
            <person name="Kallberg Y."/>
            <person name="Tangrot J."/>
            <person name="Rosling A."/>
        </authorList>
    </citation>
    <scope>NUCLEOTIDE SEQUENCE</scope>
    <source>
        <strain evidence="1">MA461A</strain>
    </source>
</reference>
<comment type="caution">
    <text evidence="1">The sequence shown here is derived from an EMBL/GenBank/DDBJ whole genome shotgun (WGS) entry which is preliminary data.</text>
</comment>
<dbReference type="EMBL" id="CAJVQC010035628">
    <property type="protein sequence ID" value="CAG8759516.1"/>
    <property type="molecule type" value="Genomic_DNA"/>
</dbReference>
<feature type="non-terminal residue" evidence="1">
    <location>
        <position position="1"/>
    </location>
</feature>